<dbReference type="PROSITE" id="PS50944">
    <property type="entry name" value="HTH_DTXR"/>
    <property type="match status" value="1"/>
</dbReference>
<dbReference type="Pfam" id="PF01325">
    <property type="entry name" value="Fe_dep_repress"/>
    <property type="match status" value="1"/>
</dbReference>
<dbReference type="Gene3D" id="1.10.10.10">
    <property type="entry name" value="Winged helix-like DNA-binding domain superfamily/Winged helix DNA-binding domain"/>
    <property type="match status" value="1"/>
</dbReference>
<evidence type="ECO:0000313" key="3">
    <source>
        <dbReference type="EMBL" id="MCQ4771818.1"/>
    </source>
</evidence>
<reference evidence="3" key="2">
    <citation type="submission" date="2022-06" db="EMBL/GenBank/DDBJ databases">
        <title>Isolation of gut microbiota from human fecal samples.</title>
        <authorList>
            <person name="Pamer E.G."/>
            <person name="Barat B."/>
            <person name="Waligurski E."/>
            <person name="Medina S."/>
            <person name="Paddock L."/>
            <person name="Mostad J."/>
        </authorList>
    </citation>
    <scope>NUCLEOTIDE SEQUENCE</scope>
    <source>
        <strain evidence="3">DFI.9.91</strain>
    </source>
</reference>
<dbReference type="Proteomes" id="UP001200313">
    <property type="component" value="Unassembled WGS sequence"/>
</dbReference>
<dbReference type="Proteomes" id="UP001204562">
    <property type="component" value="Unassembled WGS sequence"/>
</dbReference>
<dbReference type="GO" id="GO:0003700">
    <property type="term" value="F:DNA-binding transcription factor activity"/>
    <property type="evidence" value="ECO:0007669"/>
    <property type="project" value="InterPro"/>
</dbReference>
<dbReference type="SUPFAM" id="SSF47979">
    <property type="entry name" value="Iron-dependent repressor protein, dimerization domain"/>
    <property type="match status" value="1"/>
</dbReference>
<dbReference type="InterPro" id="IPR022687">
    <property type="entry name" value="HTH_DTXR"/>
</dbReference>
<dbReference type="EMBL" id="JAKNJB010000077">
    <property type="protein sequence ID" value="MCG4529259.1"/>
    <property type="molecule type" value="Genomic_DNA"/>
</dbReference>
<dbReference type="AlphaFoldDB" id="A0AAW5JQZ1"/>
<protein>
    <submittedName>
        <fullName evidence="3">Metal-dependent transcriptional regulator</fullName>
    </submittedName>
</protein>
<dbReference type="GO" id="GO:0046914">
    <property type="term" value="F:transition metal ion binding"/>
    <property type="evidence" value="ECO:0007669"/>
    <property type="project" value="InterPro"/>
</dbReference>
<keyword evidence="4" id="KW-1185">Reference proteome</keyword>
<dbReference type="InterPro" id="IPR050536">
    <property type="entry name" value="DtxR_MntR_Metal-Reg"/>
</dbReference>
<dbReference type="SMART" id="SM00529">
    <property type="entry name" value="HTH_DTXR"/>
    <property type="match status" value="1"/>
</dbReference>
<evidence type="ECO:0000313" key="2">
    <source>
        <dbReference type="EMBL" id="MCG4529259.1"/>
    </source>
</evidence>
<dbReference type="InterPro" id="IPR036390">
    <property type="entry name" value="WH_DNA-bd_sf"/>
</dbReference>
<evidence type="ECO:0000313" key="4">
    <source>
        <dbReference type="Proteomes" id="UP001200313"/>
    </source>
</evidence>
<sequence length="127" mass="14011">MGISQAAIRYLLTIYELSDDGAAVRSVDISRRLEVTPASVVHMLGVLSAEGLAEKRYYGKVRLTERGIREANRLYTACALLKAYFTEYLEVDSETARADAVNCLCCLSERSLAQIEGKVLEERGCTA</sequence>
<dbReference type="EMBL" id="JANFYS010000057">
    <property type="protein sequence ID" value="MCQ4771818.1"/>
    <property type="molecule type" value="Genomic_DNA"/>
</dbReference>
<dbReference type="GO" id="GO:0046983">
    <property type="term" value="F:protein dimerization activity"/>
    <property type="evidence" value="ECO:0007669"/>
    <property type="project" value="InterPro"/>
</dbReference>
<dbReference type="PANTHER" id="PTHR33238:SF7">
    <property type="entry name" value="IRON-DEPENDENT TRANSCRIPTIONAL REGULATOR"/>
    <property type="match status" value="1"/>
</dbReference>
<dbReference type="InterPro" id="IPR036388">
    <property type="entry name" value="WH-like_DNA-bd_sf"/>
</dbReference>
<dbReference type="InterPro" id="IPR036421">
    <property type="entry name" value="Fe_dep_repressor_sf"/>
</dbReference>
<dbReference type="RefSeq" id="WP_238075492.1">
    <property type="nucleotide sequence ID" value="NZ_JAKNJB010000077.1"/>
</dbReference>
<name>A0AAW5JQZ1_9FIRM</name>
<dbReference type="PANTHER" id="PTHR33238">
    <property type="entry name" value="IRON (METAL) DEPENDENT REPRESSOR, DTXR FAMILY"/>
    <property type="match status" value="1"/>
</dbReference>
<evidence type="ECO:0000259" key="1">
    <source>
        <dbReference type="PROSITE" id="PS50944"/>
    </source>
</evidence>
<accession>A0AAW5JQZ1</accession>
<reference evidence="2 4" key="1">
    <citation type="submission" date="2022-01" db="EMBL/GenBank/DDBJ databases">
        <title>Collection of gut derived symbiotic bacterial strains cultured from healthy donors.</title>
        <authorList>
            <person name="Lin H."/>
            <person name="Kohout C."/>
            <person name="Waligurski E."/>
            <person name="Pamer E.G."/>
        </authorList>
    </citation>
    <scope>NUCLEOTIDE SEQUENCE [LARGE SCALE GENOMIC DNA]</scope>
    <source>
        <strain evidence="2 4">DFI.3.7</strain>
    </source>
</reference>
<organism evidence="3 5">
    <name type="scientific">Intestinimonas massiliensis</name>
    <name type="common">ex Afouda et al. 2020</name>
    <dbReference type="NCBI Taxonomy" id="1673721"/>
    <lineage>
        <taxon>Bacteria</taxon>
        <taxon>Bacillati</taxon>
        <taxon>Bacillota</taxon>
        <taxon>Clostridia</taxon>
        <taxon>Eubacteriales</taxon>
        <taxon>Intestinimonas</taxon>
    </lineage>
</organism>
<dbReference type="GO" id="GO:0003677">
    <property type="term" value="F:DNA binding"/>
    <property type="evidence" value="ECO:0007669"/>
    <property type="project" value="InterPro"/>
</dbReference>
<proteinExistence type="predicted"/>
<gene>
    <name evidence="2" type="ORF">L0P79_19750</name>
    <name evidence="3" type="ORF">NE579_15380</name>
</gene>
<dbReference type="SUPFAM" id="SSF46785">
    <property type="entry name" value="Winged helix' DNA-binding domain"/>
    <property type="match status" value="1"/>
</dbReference>
<feature type="domain" description="HTH dtxR-type" evidence="1">
    <location>
        <begin position="10"/>
        <end position="64"/>
    </location>
</feature>
<evidence type="ECO:0000313" key="5">
    <source>
        <dbReference type="Proteomes" id="UP001204562"/>
    </source>
</evidence>
<dbReference type="InterPro" id="IPR022689">
    <property type="entry name" value="Iron_dep_repressor"/>
</dbReference>
<comment type="caution">
    <text evidence="3">The sequence shown here is derived from an EMBL/GenBank/DDBJ whole genome shotgun (WGS) entry which is preliminary data.</text>
</comment>